<comment type="caution">
    <text evidence="1">The sequence shown here is derived from an EMBL/GenBank/DDBJ whole genome shotgun (WGS) entry which is preliminary data.</text>
</comment>
<reference evidence="1" key="2">
    <citation type="submission" date="2023-05" db="EMBL/GenBank/DDBJ databases">
        <authorList>
            <person name="Fouks B."/>
        </authorList>
    </citation>
    <scope>NUCLEOTIDE SEQUENCE</scope>
    <source>
        <strain evidence="1">Stay&amp;Tobe</strain>
        <tissue evidence="1">Testes</tissue>
    </source>
</reference>
<evidence type="ECO:0000313" key="1">
    <source>
        <dbReference type="EMBL" id="KAJ9600948.1"/>
    </source>
</evidence>
<dbReference type="Proteomes" id="UP001233999">
    <property type="component" value="Unassembled WGS sequence"/>
</dbReference>
<accession>A0AAD8AKU0</accession>
<gene>
    <name evidence="1" type="ORF">L9F63_000895</name>
</gene>
<evidence type="ECO:0000313" key="2">
    <source>
        <dbReference type="Proteomes" id="UP001233999"/>
    </source>
</evidence>
<feature type="non-terminal residue" evidence="1">
    <location>
        <position position="1"/>
    </location>
</feature>
<feature type="non-terminal residue" evidence="1">
    <location>
        <position position="93"/>
    </location>
</feature>
<proteinExistence type="predicted"/>
<sequence length="93" mass="10798">ASGKYLIYLAWDQLFGSRNPWHVGLHYSEICKHEKKSLLSEEITYNSILVPMNCCFVASDNRHDLRDDRLYSQLGRDSNTEAELQIATHKLNE</sequence>
<dbReference type="EMBL" id="JASPKZ010000040">
    <property type="protein sequence ID" value="KAJ9600948.1"/>
    <property type="molecule type" value="Genomic_DNA"/>
</dbReference>
<keyword evidence="2" id="KW-1185">Reference proteome</keyword>
<reference evidence="1" key="1">
    <citation type="journal article" date="2023" name="IScience">
        <title>Live-bearing cockroach genome reveals convergent evolutionary mechanisms linked to viviparity in insects and beyond.</title>
        <authorList>
            <person name="Fouks B."/>
            <person name="Harrison M.C."/>
            <person name="Mikhailova A.A."/>
            <person name="Marchal E."/>
            <person name="English S."/>
            <person name="Carruthers M."/>
            <person name="Jennings E.C."/>
            <person name="Chiamaka E.L."/>
            <person name="Frigard R.A."/>
            <person name="Pippel M."/>
            <person name="Attardo G.M."/>
            <person name="Benoit J.B."/>
            <person name="Bornberg-Bauer E."/>
            <person name="Tobe S.S."/>
        </authorList>
    </citation>
    <scope>NUCLEOTIDE SEQUENCE</scope>
    <source>
        <strain evidence="1">Stay&amp;Tobe</strain>
    </source>
</reference>
<organism evidence="1 2">
    <name type="scientific">Diploptera punctata</name>
    <name type="common">Pacific beetle cockroach</name>
    <dbReference type="NCBI Taxonomy" id="6984"/>
    <lineage>
        <taxon>Eukaryota</taxon>
        <taxon>Metazoa</taxon>
        <taxon>Ecdysozoa</taxon>
        <taxon>Arthropoda</taxon>
        <taxon>Hexapoda</taxon>
        <taxon>Insecta</taxon>
        <taxon>Pterygota</taxon>
        <taxon>Neoptera</taxon>
        <taxon>Polyneoptera</taxon>
        <taxon>Dictyoptera</taxon>
        <taxon>Blattodea</taxon>
        <taxon>Blaberoidea</taxon>
        <taxon>Blaberidae</taxon>
        <taxon>Diplopterinae</taxon>
        <taxon>Diploptera</taxon>
    </lineage>
</organism>
<protein>
    <submittedName>
        <fullName evidence="1">Uncharacterized protein</fullName>
    </submittedName>
</protein>
<dbReference type="AlphaFoldDB" id="A0AAD8AKU0"/>
<name>A0AAD8AKU0_DIPPU</name>